<feature type="compositionally biased region" description="Acidic residues" evidence="2">
    <location>
        <begin position="59"/>
        <end position="69"/>
    </location>
</feature>
<feature type="region of interest" description="Disordered" evidence="2">
    <location>
        <begin position="568"/>
        <end position="610"/>
    </location>
</feature>
<proteinExistence type="predicted"/>
<feature type="region of interest" description="Disordered" evidence="2">
    <location>
        <begin position="705"/>
        <end position="881"/>
    </location>
</feature>
<evidence type="ECO:0000313" key="5">
    <source>
        <dbReference type="Proteomes" id="UP001392437"/>
    </source>
</evidence>
<dbReference type="PANTHER" id="PTHR23140:SF0">
    <property type="entry name" value="U2 SNRNP-ASSOCIATED SURP MOTIF-CONTAINING PROTEIN"/>
    <property type="match status" value="1"/>
</dbReference>
<organism evidence="4 5">
    <name type="scientific">Apiospora kogelbergensis</name>
    <dbReference type="NCBI Taxonomy" id="1337665"/>
    <lineage>
        <taxon>Eukaryota</taxon>
        <taxon>Fungi</taxon>
        <taxon>Dikarya</taxon>
        <taxon>Ascomycota</taxon>
        <taxon>Pezizomycotina</taxon>
        <taxon>Sordariomycetes</taxon>
        <taxon>Xylariomycetidae</taxon>
        <taxon>Amphisphaeriales</taxon>
        <taxon>Apiosporaceae</taxon>
        <taxon>Apiospora</taxon>
    </lineage>
</organism>
<keyword evidence="5" id="KW-1185">Reference proteome</keyword>
<accession>A0AAW0QMQ6</accession>
<gene>
    <name evidence="4" type="ORF">PG999_011090</name>
</gene>
<comment type="caution">
    <text evidence="4">The sequence shown here is derived from an EMBL/GenBank/DDBJ whole genome shotgun (WGS) entry which is preliminary data.</text>
</comment>
<dbReference type="InterPro" id="IPR006569">
    <property type="entry name" value="CID_dom"/>
</dbReference>
<feature type="compositionally biased region" description="Basic and acidic residues" evidence="2">
    <location>
        <begin position="1"/>
        <end position="18"/>
    </location>
</feature>
<feature type="region of interest" description="Disordered" evidence="2">
    <location>
        <begin position="1"/>
        <end position="184"/>
    </location>
</feature>
<dbReference type="AlphaFoldDB" id="A0AAW0QMQ6"/>
<dbReference type="InterPro" id="IPR035967">
    <property type="entry name" value="SWAP/Surp_sf"/>
</dbReference>
<feature type="compositionally biased region" description="Basic and acidic residues" evidence="2">
    <location>
        <begin position="25"/>
        <end position="43"/>
    </location>
</feature>
<feature type="compositionally biased region" description="Gly residues" evidence="2">
    <location>
        <begin position="76"/>
        <end position="88"/>
    </location>
</feature>
<evidence type="ECO:0000256" key="2">
    <source>
        <dbReference type="SAM" id="MobiDB-lite"/>
    </source>
</evidence>
<sequence>MSASSKKLEDFPDVEAKLQKAHKQSAFEKEKAEREAKRKREAAETAAVYESFVKSFDHDNDDDDDDDEISALARGAGPGRLARGGGAAIGRRHFGAAGNAGTPLKSGPGSLGPPPGSYGRKRGFDGGFQRDFGRHGDDGRGRLGFHGEEHERERDKDRNFDAPGKGISKAFDTGSDDDADARGVDRAEERAIAKPTLRLANLPPGTSPAVIKALIPSNLTVEHVKILPQAAPVSNERKSMAAIVILSQETPATDIDSAVSSLQNRYLGYGFYLSLHRHLSSAVATTSLAPSSALLGAPSSTSSQPFGAKPAPQPANDPPHSHQYSRGFAPPPSYGPGGGALNRSSLLHVPVQSPHDIKQLQLIHKTIESVLEHGPEFEALLMSRPDVQREEKWAWLWDARSVGGVWYRWRLWEVITGSHSYSHNRNGGKRTGKYLPLFENSHAWKAPDKPLAYEYTTSIVEFVSDPEYNSSDDDYEDEGAHNRIGDYGAGAGAGAGGEEGTTYLNPFDKAKLVHLLARLPTTLSRIRKGDIARITTFAITHASRGADEIVDLIVSNVQKPLALSSANPDFKQQQLNAKPETEGGTVSTPAGATAIDESADNKASTNSEQVDSSGSSLVALYVVSDILSSSATSGVRHSWRFRQLFETALRGRHIFVHLGLMAERLGWGRLRSDKWKRSVGLILSLWEGWCVFPAEAQELFTKSFENPPSLSKKDGVDEKGDAAATATEAGARAGVGDKKAAGKWKPVEAGVSSTEGFKPVSAETERGTYDPAGESMQVDDLDGEAMGEDDEEGALMDSDIDGVPMTDDEGEDGGEPMVEDAEKIPSKAPHPVSTMVTDESQIPSKPESSRPLAGAATTGDRQPRRRLRAVDMFADSDVSDS</sequence>
<protein>
    <recommendedName>
        <fullName evidence="3">CID domain-containing protein</fullName>
    </recommendedName>
</protein>
<dbReference type="InterPro" id="IPR008942">
    <property type="entry name" value="ENTH_VHS"/>
</dbReference>
<dbReference type="Pfam" id="PF01805">
    <property type="entry name" value="Surp"/>
    <property type="match status" value="1"/>
</dbReference>
<dbReference type="InterPro" id="IPR051485">
    <property type="entry name" value="SR-CTD_assoc_factor"/>
</dbReference>
<dbReference type="Proteomes" id="UP001392437">
    <property type="component" value="Unassembled WGS sequence"/>
</dbReference>
<feature type="compositionally biased region" description="Polar residues" evidence="2">
    <location>
        <begin position="601"/>
        <end position="610"/>
    </location>
</feature>
<dbReference type="SMART" id="SM00582">
    <property type="entry name" value="RPR"/>
    <property type="match status" value="1"/>
</dbReference>
<reference evidence="4 5" key="1">
    <citation type="submission" date="2023-01" db="EMBL/GenBank/DDBJ databases">
        <title>Analysis of 21 Apiospora genomes using comparative genomics revels a genus with tremendous synthesis potential of carbohydrate active enzymes and secondary metabolites.</title>
        <authorList>
            <person name="Sorensen T."/>
        </authorList>
    </citation>
    <scope>NUCLEOTIDE SEQUENCE [LARGE SCALE GENOMIC DNA]</scope>
    <source>
        <strain evidence="4 5">CBS 117206</strain>
    </source>
</reference>
<keyword evidence="1" id="KW-0694">RNA-binding</keyword>
<dbReference type="InterPro" id="IPR000061">
    <property type="entry name" value="Surp"/>
</dbReference>
<dbReference type="Gene3D" id="1.10.10.790">
    <property type="entry name" value="Surp module"/>
    <property type="match status" value="1"/>
</dbReference>
<feature type="compositionally biased region" description="Polar residues" evidence="2">
    <location>
        <begin position="834"/>
        <end position="843"/>
    </location>
</feature>
<evidence type="ECO:0000259" key="3">
    <source>
        <dbReference type="PROSITE" id="PS51391"/>
    </source>
</evidence>
<dbReference type="EMBL" id="JAQQWP010000009">
    <property type="protein sequence ID" value="KAK8100716.1"/>
    <property type="molecule type" value="Genomic_DNA"/>
</dbReference>
<feature type="region of interest" description="Disordered" evidence="2">
    <location>
        <begin position="295"/>
        <end position="341"/>
    </location>
</feature>
<name>A0AAW0QMQ6_9PEZI</name>
<feature type="compositionally biased region" description="Acidic residues" evidence="2">
    <location>
        <begin position="777"/>
        <end position="819"/>
    </location>
</feature>
<dbReference type="GO" id="GO:0006396">
    <property type="term" value="P:RNA processing"/>
    <property type="evidence" value="ECO:0007669"/>
    <property type="project" value="InterPro"/>
</dbReference>
<feature type="compositionally biased region" description="Low complexity" evidence="2">
    <location>
        <begin position="95"/>
        <end position="108"/>
    </location>
</feature>
<feature type="domain" description="CID" evidence="3">
    <location>
        <begin position="504"/>
        <end position="708"/>
    </location>
</feature>
<dbReference type="Gene3D" id="1.25.40.90">
    <property type="match status" value="1"/>
</dbReference>
<evidence type="ECO:0000256" key="1">
    <source>
        <dbReference type="ARBA" id="ARBA00022884"/>
    </source>
</evidence>
<dbReference type="SUPFAM" id="SSF109905">
    <property type="entry name" value="Surp module (SWAP domain)"/>
    <property type="match status" value="1"/>
</dbReference>
<dbReference type="PROSITE" id="PS51391">
    <property type="entry name" value="CID"/>
    <property type="match status" value="1"/>
</dbReference>
<dbReference type="PANTHER" id="PTHR23140">
    <property type="entry name" value="RNA PROCESSING PROTEIN LD23810P"/>
    <property type="match status" value="1"/>
</dbReference>
<feature type="compositionally biased region" description="Basic and acidic residues" evidence="2">
    <location>
        <begin position="131"/>
        <end position="160"/>
    </location>
</feature>
<feature type="compositionally biased region" description="Low complexity" evidence="2">
    <location>
        <begin position="722"/>
        <end position="734"/>
    </location>
</feature>
<evidence type="ECO:0000313" key="4">
    <source>
        <dbReference type="EMBL" id="KAK8100716.1"/>
    </source>
</evidence>
<feature type="compositionally biased region" description="Basic and acidic residues" evidence="2">
    <location>
        <begin position="711"/>
        <end position="721"/>
    </location>
</feature>
<dbReference type="GO" id="GO:0003723">
    <property type="term" value="F:RNA binding"/>
    <property type="evidence" value="ECO:0007669"/>
    <property type="project" value="UniProtKB-KW"/>
</dbReference>
<dbReference type="GO" id="GO:0005634">
    <property type="term" value="C:nucleus"/>
    <property type="evidence" value="ECO:0007669"/>
    <property type="project" value="TreeGrafter"/>
</dbReference>